<evidence type="ECO:0000256" key="2">
    <source>
        <dbReference type="SAM" id="Phobius"/>
    </source>
</evidence>
<keyword evidence="2" id="KW-1133">Transmembrane helix</keyword>
<comment type="caution">
    <text evidence="3">The sequence shown here is derived from an EMBL/GenBank/DDBJ whole genome shotgun (WGS) entry which is preliminary data.</text>
</comment>
<reference evidence="3 4" key="1">
    <citation type="journal article" date="2016" name="Int. J. Syst. Evol. Microbiol.">
        <title>Nocardioides albidus sp. nov., an actinobacterium isolated from garden soil.</title>
        <authorList>
            <person name="Singh H."/>
            <person name="Du J."/>
            <person name="Trinh H."/>
            <person name="Won K."/>
            <person name="Yang J.E."/>
            <person name="Yin C."/>
            <person name="Kook M."/>
            <person name="Yi T.H."/>
        </authorList>
    </citation>
    <scope>NUCLEOTIDE SEQUENCE [LARGE SCALE GENOMIC DNA]</scope>
    <source>
        <strain evidence="3 4">CCTCC AB 2015297</strain>
    </source>
</reference>
<protein>
    <submittedName>
        <fullName evidence="3">Uncharacterized protein</fullName>
    </submittedName>
</protein>
<feature type="transmembrane region" description="Helical" evidence="2">
    <location>
        <begin position="43"/>
        <end position="64"/>
    </location>
</feature>
<keyword evidence="2" id="KW-0812">Transmembrane</keyword>
<feature type="region of interest" description="Disordered" evidence="1">
    <location>
        <begin position="88"/>
        <end position="116"/>
    </location>
</feature>
<evidence type="ECO:0000313" key="3">
    <source>
        <dbReference type="EMBL" id="TNM37677.1"/>
    </source>
</evidence>
<name>A0A5C4VPD5_9ACTN</name>
<keyword evidence="2" id="KW-0472">Membrane</keyword>
<dbReference type="RefSeq" id="WP_139624223.1">
    <property type="nucleotide sequence ID" value="NZ_VDMP01000026.1"/>
</dbReference>
<sequence>MIDRERLAIERMIRRAAADVRPSSGLHDRIMAGGRRRERRRTVARRTSVAAAAAVCIAGLLGVLSLRGESGFDEADVAALRQDCAVELQPGPKDPSLPPARDPDGDGIKTSARVTEGEVSVTTGPDLVIAVLVWNLNDAKLCVRSVGTHGMRVVDVPDAARVGSVSKNNLVLFKFSDIDEDLYIVAGHVMGLIDNKENEPRDPYYVTFPDHAPGAITKTGDYWLGAFDADHALGPDDVVQIMFVGKKDPTSQTIEVNGSDFEDAS</sequence>
<dbReference type="EMBL" id="VDMP01000026">
    <property type="protein sequence ID" value="TNM37677.1"/>
    <property type="molecule type" value="Genomic_DNA"/>
</dbReference>
<proteinExistence type="predicted"/>
<dbReference type="Proteomes" id="UP000313231">
    <property type="component" value="Unassembled WGS sequence"/>
</dbReference>
<dbReference type="AlphaFoldDB" id="A0A5C4VPD5"/>
<accession>A0A5C4VPD5</accession>
<keyword evidence="4" id="KW-1185">Reference proteome</keyword>
<evidence type="ECO:0000313" key="4">
    <source>
        <dbReference type="Proteomes" id="UP000313231"/>
    </source>
</evidence>
<evidence type="ECO:0000256" key="1">
    <source>
        <dbReference type="SAM" id="MobiDB-lite"/>
    </source>
</evidence>
<organism evidence="3 4">
    <name type="scientific">Nocardioides albidus</name>
    <dbReference type="NCBI Taxonomy" id="1517589"/>
    <lineage>
        <taxon>Bacteria</taxon>
        <taxon>Bacillati</taxon>
        <taxon>Actinomycetota</taxon>
        <taxon>Actinomycetes</taxon>
        <taxon>Propionibacteriales</taxon>
        <taxon>Nocardioidaceae</taxon>
        <taxon>Nocardioides</taxon>
    </lineage>
</organism>
<gene>
    <name evidence="3" type="ORF">FHP29_18000</name>
</gene>